<dbReference type="SUPFAM" id="SSF48452">
    <property type="entry name" value="TPR-like"/>
    <property type="match status" value="1"/>
</dbReference>
<gene>
    <name evidence="1" type="ORF">IAB67_02415</name>
</gene>
<sequence length="495" mass="56635">MELLEQCQIWNENNEYQKIIDAIEALSAAERTPELDSELARAYNNLAQPGDKELFEKAIEILSPHAEYFQGDHCWNFRMAYAYYYLDQEGPALRYFEQALQARPGDEDTCELIDDCRRRLALPRFEENFRERTEKAWNAFLQIEAELRSIMDEDREHRRGEELIGKCDEALHLAFGNICFEMGFNGQKHELILSPEGDRVKLFELVYFQRHVPAAVLENWNVLVGRQPSRGFGLRSDDWEISGEDVRVWTEKLGDNSAGLTLYCEKLLPLLQKEENRAWWMLATLTDQILGEIPHMRIVDDFDVLESPREEPSILLSQLPEKLAELGFDLSTDPQAYLDSYISYQMQPDEDPEADWRMDVIAGSTCCPPLLNEYFSGESRAMDELHRDGTAAGFLCYPLDSFAGEDRSQKIFDFRDALESALMEKAGENACALLGGATGIYCGYVDFIAWDLPMVLNAAQEFLKSAELGWAGFHVFRRDVGTVTLVSRESGDQAD</sequence>
<dbReference type="Proteomes" id="UP000824073">
    <property type="component" value="Unassembled WGS sequence"/>
</dbReference>
<proteinExistence type="predicted"/>
<dbReference type="InterPro" id="IPR011990">
    <property type="entry name" value="TPR-like_helical_dom_sf"/>
</dbReference>
<accession>A0A9D1IVY5</accession>
<dbReference type="AlphaFoldDB" id="A0A9D1IVY5"/>
<dbReference type="EMBL" id="DVMR01000027">
    <property type="protein sequence ID" value="HIU43132.1"/>
    <property type="molecule type" value="Genomic_DNA"/>
</dbReference>
<comment type="caution">
    <text evidence="1">The sequence shown here is derived from an EMBL/GenBank/DDBJ whole genome shotgun (WGS) entry which is preliminary data.</text>
</comment>
<evidence type="ECO:0000313" key="2">
    <source>
        <dbReference type="Proteomes" id="UP000824073"/>
    </source>
</evidence>
<organism evidence="1 2">
    <name type="scientific">Candidatus Ventrousia excrementavium</name>
    <dbReference type="NCBI Taxonomy" id="2840961"/>
    <lineage>
        <taxon>Bacteria</taxon>
        <taxon>Bacillati</taxon>
        <taxon>Bacillota</taxon>
        <taxon>Clostridia</taxon>
        <taxon>Eubacteriales</taxon>
        <taxon>Clostridiaceae</taxon>
        <taxon>Clostridiaceae incertae sedis</taxon>
        <taxon>Candidatus Ventrousia</taxon>
    </lineage>
</organism>
<reference evidence="1" key="2">
    <citation type="journal article" date="2021" name="PeerJ">
        <title>Extensive microbial diversity within the chicken gut microbiome revealed by metagenomics and culture.</title>
        <authorList>
            <person name="Gilroy R."/>
            <person name="Ravi A."/>
            <person name="Getino M."/>
            <person name="Pursley I."/>
            <person name="Horton D.L."/>
            <person name="Alikhan N.F."/>
            <person name="Baker D."/>
            <person name="Gharbi K."/>
            <person name="Hall N."/>
            <person name="Watson M."/>
            <person name="Adriaenssens E.M."/>
            <person name="Foster-Nyarko E."/>
            <person name="Jarju S."/>
            <person name="Secka A."/>
            <person name="Antonio M."/>
            <person name="Oren A."/>
            <person name="Chaudhuri R.R."/>
            <person name="La Ragione R."/>
            <person name="Hildebrand F."/>
            <person name="Pallen M.J."/>
        </authorList>
    </citation>
    <scope>NUCLEOTIDE SEQUENCE</scope>
    <source>
        <strain evidence="1">CHK191-8634</strain>
    </source>
</reference>
<dbReference type="Gene3D" id="1.25.40.10">
    <property type="entry name" value="Tetratricopeptide repeat domain"/>
    <property type="match status" value="1"/>
</dbReference>
<evidence type="ECO:0008006" key="3">
    <source>
        <dbReference type="Google" id="ProtNLM"/>
    </source>
</evidence>
<evidence type="ECO:0000313" key="1">
    <source>
        <dbReference type="EMBL" id="HIU43132.1"/>
    </source>
</evidence>
<name>A0A9D1IVY5_9CLOT</name>
<reference evidence="1" key="1">
    <citation type="submission" date="2020-10" db="EMBL/GenBank/DDBJ databases">
        <authorList>
            <person name="Gilroy R."/>
        </authorList>
    </citation>
    <scope>NUCLEOTIDE SEQUENCE</scope>
    <source>
        <strain evidence="1">CHK191-8634</strain>
    </source>
</reference>
<protein>
    <recommendedName>
        <fullName evidence="3">Tetratricopeptide repeat protein</fullName>
    </recommendedName>
</protein>